<dbReference type="CDD" id="cd16461">
    <property type="entry name" value="RING-H2_EL5-like"/>
    <property type="match status" value="1"/>
</dbReference>
<organism evidence="18 19">
    <name type="scientific">Artemisia annua</name>
    <name type="common">Sweet wormwood</name>
    <dbReference type="NCBI Taxonomy" id="35608"/>
    <lineage>
        <taxon>Eukaryota</taxon>
        <taxon>Viridiplantae</taxon>
        <taxon>Streptophyta</taxon>
        <taxon>Embryophyta</taxon>
        <taxon>Tracheophyta</taxon>
        <taxon>Spermatophyta</taxon>
        <taxon>Magnoliopsida</taxon>
        <taxon>eudicotyledons</taxon>
        <taxon>Gunneridae</taxon>
        <taxon>Pentapetalae</taxon>
        <taxon>asterids</taxon>
        <taxon>campanulids</taxon>
        <taxon>Asterales</taxon>
        <taxon>Asteraceae</taxon>
        <taxon>Asteroideae</taxon>
        <taxon>Anthemideae</taxon>
        <taxon>Artemisiinae</taxon>
        <taxon>Artemisia</taxon>
    </lineage>
</organism>
<evidence type="ECO:0000313" key="19">
    <source>
        <dbReference type="Proteomes" id="UP000245207"/>
    </source>
</evidence>
<dbReference type="PANTHER" id="PTHR46719">
    <property type="entry name" value="TRANSCRIPTION FACTOR C2H2 FAMILY-RELATED"/>
    <property type="match status" value="1"/>
</dbReference>
<evidence type="ECO:0000256" key="4">
    <source>
        <dbReference type="ARBA" id="ARBA00012483"/>
    </source>
</evidence>
<comment type="caution">
    <text evidence="18">The sequence shown here is derived from an EMBL/GenBank/DDBJ whole genome shotgun (WGS) entry which is preliminary data.</text>
</comment>
<feature type="region of interest" description="Disordered" evidence="15">
    <location>
        <begin position="261"/>
        <end position="282"/>
    </location>
</feature>
<keyword evidence="9" id="KW-0833">Ubl conjugation pathway</keyword>
<sequence length="546" mass="60671">MRPKRYYRGVITICKYGEGFSDSGGRGSNQKKKGDDGVNLNINKVISSISKFANLAKKNTLDVKQTNAKNRRNMVFYIPLVEAVVGDEQNTVANMVVGAGHYEVPKSSMGIVRQLFSGATSYANVVNSTTPQPALPVQPSSSMHDVVDYSNDQATRIACGSFTEVINKGTRLINLPTVRNQHLILMLSNINKEVLNIVEASTKPNTLNISFADPPTSLHLLINRRSQFHMLICLMLLLLVGRAFMKPKSRFEYKPVCRPKDGVKASTSKNSNVDSRVNGASTSKNAKTNMAMTSSNKGPVSSDDINMVTLRNSFAASNEEDKVFEKVDTSNARNDGNIVKDATNARNDNSTQLKRQRPYPPVLFSFKSLRQRVFCFIHIIVLKMDTDEPSYDTEQTQRGSAYLYSLGVFSGFFLLIILFYISYICKRHTRFQSPPPTAISLATSTNGTNNNHHFIRLPRGLDDDVLVTFPTYVYSEVIMSSKEDASTNTNSSECAICLSDYKPSDVIRVLQKCGHLFHVKCIDTWLNVHPTCPVCRKSPVADMAPL</sequence>
<evidence type="ECO:0000259" key="17">
    <source>
        <dbReference type="PROSITE" id="PS50089"/>
    </source>
</evidence>
<dbReference type="FunFam" id="3.30.40.10:FF:000187">
    <property type="entry name" value="E3 ubiquitin-protein ligase ATL6"/>
    <property type="match status" value="1"/>
</dbReference>
<dbReference type="PROSITE" id="PS50089">
    <property type="entry name" value="ZF_RING_2"/>
    <property type="match status" value="1"/>
</dbReference>
<feature type="domain" description="RING-type" evidence="17">
    <location>
        <begin position="494"/>
        <end position="536"/>
    </location>
</feature>
<dbReference type="SUPFAM" id="SSF57850">
    <property type="entry name" value="RING/U-box"/>
    <property type="match status" value="1"/>
</dbReference>
<evidence type="ECO:0000256" key="12">
    <source>
        <dbReference type="ARBA" id="ARBA00023136"/>
    </source>
</evidence>
<dbReference type="InterPro" id="IPR001841">
    <property type="entry name" value="Znf_RING"/>
</dbReference>
<evidence type="ECO:0000256" key="14">
    <source>
        <dbReference type="PROSITE-ProRule" id="PRU00175"/>
    </source>
</evidence>
<dbReference type="PANTHER" id="PTHR46719:SF24">
    <property type="entry name" value="ZINC FINGER, RING_FYVE_PHD-TYPE-RELATED"/>
    <property type="match status" value="1"/>
</dbReference>
<keyword evidence="10" id="KW-0862">Zinc</keyword>
<evidence type="ECO:0000256" key="1">
    <source>
        <dbReference type="ARBA" id="ARBA00000900"/>
    </source>
</evidence>
<dbReference type="Gene3D" id="3.30.40.10">
    <property type="entry name" value="Zinc/RING finger domain, C3HC4 (zinc finger)"/>
    <property type="match status" value="1"/>
</dbReference>
<evidence type="ECO:0000256" key="7">
    <source>
        <dbReference type="ARBA" id="ARBA00022723"/>
    </source>
</evidence>
<evidence type="ECO:0000256" key="8">
    <source>
        <dbReference type="ARBA" id="ARBA00022771"/>
    </source>
</evidence>
<proteinExistence type="inferred from homology"/>
<keyword evidence="11 16" id="KW-1133">Transmembrane helix</keyword>
<dbReference type="OrthoDB" id="8062037at2759"/>
<comment type="similarity">
    <text evidence="13">Belongs to the RING-type zinc finger family. ATL subfamily.</text>
</comment>
<dbReference type="GO" id="GO:0016020">
    <property type="term" value="C:membrane"/>
    <property type="evidence" value="ECO:0007669"/>
    <property type="project" value="UniProtKB-SubCell"/>
</dbReference>
<dbReference type="EMBL" id="PKPP01005670">
    <property type="protein sequence ID" value="PWA59262.1"/>
    <property type="molecule type" value="Genomic_DNA"/>
</dbReference>
<keyword evidence="5" id="KW-0808">Transferase</keyword>
<evidence type="ECO:0000256" key="11">
    <source>
        <dbReference type="ARBA" id="ARBA00022989"/>
    </source>
</evidence>
<dbReference type="EC" id="2.3.2.27" evidence="4"/>
<evidence type="ECO:0000256" key="6">
    <source>
        <dbReference type="ARBA" id="ARBA00022692"/>
    </source>
</evidence>
<dbReference type="GO" id="GO:0008270">
    <property type="term" value="F:zinc ion binding"/>
    <property type="evidence" value="ECO:0007669"/>
    <property type="project" value="UniProtKB-KW"/>
</dbReference>
<feature type="transmembrane region" description="Helical" evidence="16">
    <location>
        <begin position="228"/>
        <end position="245"/>
    </location>
</feature>
<accession>A0A2U1MDJ8</accession>
<comment type="subcellular location">
    <subcellularLocation>
        <location evidence="2">Membrane</location>
        <topology evidence="2">Single-pass membrane protein</topology>
    </subcellularLocation>
</comment>
<evidence type="ECO:0000256" key="10">
    <source>
        <dbReference type="ARBA" id="ARBA00022833"/>
    </source>
</evidence>
<dbReference type="InterPro" id="IPR045899">
    <property type="entry name" value="ATL71-like"/>
</dbReference>
<keyword evidence="19" id="KW-1185">Reference proteome</keyword>
<gene>
    <name evidence="18" type="ORF">CTI12_AA390870</name>
</gene>
<name>A0A2U1MDJ8_ARTAN</name>
<keyword evidence="7" id="KW-0479">Metal-binding</keyword>
<keyword evidence="12 16" id="KW-0472">Membrane</keyword>
<evidence type="ECO:0000256" key="16">
    <source>
        <dbReference type="SAM" id="Phobius"/>
    </source>
</evidence>
<feature type="compositionally biased region" description="Polar residues" evidence="15">
    <location>
        <begin position="265"/>
        <end position="282"/>
    </location>
</feature>
<evidence type="ECO:0000256" key="15">
    <source>
        <dbReference type="SAM" id="MobiDB-lite"/>
    </source>
</evidence>
<dbReference type="InterPro" id="IPR013083">
    <property type="entry name" value="Znf_RING/FYVE/PHD"/>
</dbReference>
<evidence type="ECO:0000256" key="5">
    <source>
        <dbReference type="ARBA" id="ARBA00022679"/>
    </source>
</evidence>
<dbReference type="AlphaFoldDB" id="A0A2U1MDJ8"/>
<dbReference type="GO" id="GO:0061630">
    <property type="term" value="F:ubiquitin protein ligase activity"/>
    <property type="evidence" value="ECO:0007669"/>
    <property type="project" value="UniProtKB-EC"/>
</dbReference>
<dbReference type="Pfam" id="PF13639">
    <property type="entry name" value="zf-RING_2"/>
    <property type="match status" value="1"/>
</dbReference>
<keyword evidence="8 14" id="KW-0863">Zinc-finger</keyword>
<evidence type="ECO:0000256" key="2">
    <source>
        <dbReference type="ARBA" id="ARBA00004167"/>
    </source>
</evidence>
<evidence type="ECO:0000313" key="18">
    <source>
        <dbReference type="EMBL" id="PWA59262.1"/>
    </source>
</evidence>
<keyword evidence="6 16" id="KW-0812">Transmembrane</keyword>
<evidence type="ECO:0000256" key="3">
    <source>
        <dbReference type="ARBA" id="ARBA00004906"/>
    </source>
</evidence>
<dbReference type="SMART" id="SM00184">
    <property type="entry name" value="RING"/>
    <property type="match status" value="1"/>
</dbReference>
<comment type="catalytic activity">
    <reaction evidence="1">
        <text>S-ubiquitinyl-[E2 ubiquitin-conjugating enzyme]-L-cysteine + [acceptor protein]-L-lysine = [E2 ubiquitin-conjugating enzyme]-L-cysteine + N(6)-ubiquitinyl-[acceptor protein]-L-lysine.</text>
        <dbReference type="EC" id="2.3.2.27"/>
    </reaction>
</comment>
<evidence type="ECO:0000256" key="13">
    <source>
        <dbReference type="ARBA" id="ARBA00024209"/>
    </source>
</evidence>
<comment type="pathway">
    <text evidence="3">Protein modification; protein ubiquitination.</text>
</comment>
<evidence type="ECO:0000256" key="9">
    <source>
        <dbReference type="ARBA" id="ARBA00022786"/>
    </source>
</evidence>
<reference evidence="18 19" key="1">
    <citation type="journal article" date="2018" name="Mol. Plant">
        <title>The genome of Artemisia annua provides insight into the evolution of Asteraceae family and artemisinin biosynthesis.</title>
        <authorList>
            <person name="Shen Q."/>
            <person name="Zhang L."/>
            <person name="Liao Z."/>
            <person name="Wang S."/>
            <person name="Yan T."/>
            <person name="Shi P."/>
            <person name="Liu M."/>
            <person name="Fu X."/>
            <person name="Pan Q."/>
            <person name="Wang Y."/>
            <person name="Lv Z."/>
            <person name="Lu X."/>
            <person name="Zhang F."/>
            <person name="Jiang W."/>
            <person name="Ma Y."/>
            <person name="Chen M."/>
            <person name="Hao X."/>
            <person name="Li L."/>
            <person name="Tang Y."/>
            <person name="Lv G."/>
            <person name="Zhou Y."/>
            <person name="Sun X."/>
            <person name="Brodelius P.E."/>
            <person name="Rose J.K.C."/>
            <person name="Tang K."/>
        </authorList>
    </citation>
    <scope>NUCLEOTIDE SEQUENCE [LARGE SCALE GENOMIC DNA]</scope>
    <source>
        <strain evidence="19">cv. Huhao1</strain>
        <tissue evidence="18">Leaf</tissue>
    </source>
</reference>
<feature type="transmembrane region" description="Helical" evidence="16">
    <location>
        <begin position="401"/>
        <end position="423"/>
    </location>
</feature>
<protein>
    <recommendedName>
        <fullName evidence="4">RING-type E3 ubiquitin transferase</fullName>
        <ecNumber evidence="4">2.3.2.27</ecNumber>
    </recommendedName>
</protein>
<dbReference type="Proteomes" id="UP000245207">
    <property type="component" value="Unassembled WGS sequence"/>
</dbReference>